<feature type="transmembrane region" description="Helical" evidence="8">
    <location>
        <begin position="32"/>
        <end position="49"/>
    </location>
</feature>
<dbReference type="Gene3D" id="3.90.550.10">
    <property type="entry name" value="Spore Coat Polysaccharide Biosynthesis Protein SpsA, Chain A"/>
    <property type="match status" value="1"/>
</dbReference>
<evidence type="ECO:0000256" key="1">
    <source>
        <dbReference type="ARBA" id="ARBA00004127"/>
    </source>
</evidence>
<evidence type="ECO:0000256" key="2">
    <source>
        <dbReference type="ARBA" id="ARBA00022676"/>
    </source>
</evidence>
<dbReference type="InterPro" id="IPR005150">
    <property type="entry name" value="Cellulose_synth"/>
</dbReference>
<dbReference type="AlphaFoldDB" id="A0A6P5X4N5"/>
<feature type="transmembrane region" description="Helical" evidence="8">
    <location>
        <begin position="583"/>
        <end position="601"/>
    </location>
</feature>
<keyword evidence="5 8" id="KW-1133">Transmembrane helix</keyword>
<feature type="transmembrane region" description="Helical" evidence="8">
    <location>
        <begin position="547"/>
        <end position="571"/>
    </location>
</feature>
<accession>A0A6P5X4N5</accession>
<dbReference type="FunFam" id="3.90.550.10:FF:000194">
    <property type="entry name" value="Cellulose synthase-like protein G2 isoform A"/>
    <property type="match status" value="1"/>
</dbReference>
<reference evidence="10" key="1">
    <citation type="submission" date="2025-08" db="UniProtKB">
        <authorList>
            <consortium name="RefSeq"/>
        </authorList>
    </citation>
    <scope>IDENTIFICATION</scope>
    <source>
        <tissue evidence="10">Fruit stalk</tissue>
    </source>
</reference>
<dbReference type="Pfam" id="PF03552">
    <property type="entry name" value="Cellulose_synt"/>
    <property type="match status" value="2"/>
</dbReference>
<dbReference type="GeneID" id="111280213"/>
<evidence type="ECO:0000256" key="5">
    <source>
        <dbReference type="ARBA" id="ARBA00022989"/>
    </source>
</evidence>
<evidence type="ECO:0000313" key="10">
    <source>
        <dbReference type="RefSeq" id="XP_022723148.1"/>
    </source>
</evidence>
<dbReference type="GO" id="GO:0016760">
    <property type="term" value="F:cellulose synthase (UDP-forming) activity"/>
    <property type="evidence" value="ECO:0007669"/>
    <property type="project" value="InterPro"/>
</dbReference>
<evidence type="ECO:0000256" key="3">
    <source>
        <dbReference type="ARBA" id="ARBA00022679"/>
    </source>
</evidence>
<dbReference type="RefSeq" id="XP_022723148.1">
    <property type="nucleotide sequence ID" value="XM_022867413.1"/>
</dbReference>
<keyword evidence="9" id="KW-1185">Reference proteome</keyword>
<gene>
    <name evidence="10" type="primary">LOC111280213</name>
</gene>
<organism evidence="9 10">
    <name type="scientific">Durio zibethinus</name>
    <name type="common">Durian</name>
    <dbReference type="NCBI Taxonomy" id="66656"/>
    <lineage>
        <taxon>Eukaryota</taxon>
        <taxon>Viridiplantae</taxon>
        <taxon>Streptophyta</taxon>
        <taxon>Embryophyta</taxon>
        <taxon>Tracheophyta</taxon>
        <taxon>Spermatophyta</taxon>
        <taxon>Magnoliopsida</taxon>
        <taxon>eudicotyledons</taxon>
        <taxon>Gunneridae</taxon>
        <taxon>Pentapetalae</taxon>
        <taxon>rosids</taxon>
        <taxon>malvids</taxon>
        <taxon>Malvales</taxon>
        <taxon>Malvaceae</taxon>
        <taxon>Helicteroideae</taxon>
        <taxon>Durio</taxon>
    </lineage>
</organism>
<evidence type="ECO:0000256" key="6">
    <source>
        <dbReference type="ARBA" id="ARBA00023136"/>
    </source>
</evidence>
<dbReference type="GO" id="GO:0071555">
    <property type="term" value="P:cell wall organization"/>
    <property type="evidence" value="ECO:0007669"/>
    <property type="project" value="UniProtKB-KW"/>
</dbReference>
<keyword evidence="3" id="KW-0808">Transferase</keyword>
<keyword evidence="6 8" id="KW-0472">Membrane</keyword>
<dbReference type="GO" id="GO:0016020">
    <property type="term" value="C:membrane"/>
    <property type="evidence" value="ECO:0007669"/>
    <property type="project" value="InterPro"/>
</dbReference>
<dbReference type="InterPro" id="IPR029044">
    <property type="entry name" value="Nucleotide-diphossugar_trans"/>
</dbReference>
<protein>
    <submittedName>
        <fullName evidence="10">Cellulose synthase-like protein G2 isoform X2</fullName>
    </submittedName>
</protein>
<evidence type="ECO:0000256" key="7">
    <source>
        <dbReference type="ARBA" id="ARBA00023316"/>
    </source>
</evidence>
<feature type="transmembrane region" description="Helical" evidence="8">
    <location>
        <begin position="613"/>
        <end position="633"/>
    </location>
</feature>
<evidence type="ECO:0000256" key="8">
    <source>
        <dbReference type="SAM" id="Phobius"/>
    </source>
</evidence>
<keyword evidence="4 8" id="KW-0812">Transmembrane</keyword>
<dbReference type="PANTHER" id="PTHR13301">
    <property type="entry name" value="X-BOX TRANSCRIPTION FACTOR-RELATED"/>
    <property type="match status" value="1"/>
</dbReference>
<dbReference type="GO" id="GO:0030244">
    <property type="term" value="P:cellulose biosynthetic process"/>
    <property type="evidence" value="ECO:0007669"/>
    <property type="project" value="InterPro"/>
</dbReference>
<evidence type="ECO:0000256" key="4">
    <source>
        <dbReference type="ARBA" id="ARBA00022692"/>
    </source>
</evidence>
<feature type="transmembrane region" description="Helical" evidence="8">
    <location>
        <begin position="61"/>
        <end position="83"/>
    </location>
</feature>
<comment type="subcellular location">
    <subcellularLocation>
        <location evidence="1">Endomembrane system</location>
        <topology evidence="1">Multi-pass membrane protein</topology>
    </subcellularLocation>
</comment>
<sequence length="634" mass="72410">MIKQMKLPPQMETLPFNLCNPKKKSAIINRSYALLHSIAITSLIFYRLSSFLHSRRPSLPHLLVFASELILSFLWLLSQAYLWRPVSRQTFPERLLQEKKDELPGIDVFICTADPEKEPPLEVMNTVVSAMALDYPIGKLSVYVSDDGGSALTLHAMREAWDFCRSWLPFCRRFGIKTSCPKVYFSRYDDDLGGKVYEEEKEKIKQKYKLFEEHVKIAEQSGRMLVETSILNSKNHAEHIEVKWPGMDGLQGPMLSGTCFYMKRQALYGDVVREDIDPIQLKQYLGPSNELVKSLHRSNHHNSANNNDLPISRLLEETRFLASCTYETETQWGKQVGFLYNSVVEDYFTGLNLHCKGWKSVFCNPPRPAFLGTATTKLNDTLLQGARWNCGVFQVTLSRFSPLIYGLISRMSLLQTTCYAYLSLQPLYSLPMWCLATIPQLCLLNAIPLYPKVSNSWFMIFSYIFIMSHFKHLEEVLSTGNPIWTWLNEQRIWMMKSIISYTIGSLNAVLNCFGLREANFVPTNKVADDEQVTFYQKGIFNFQASTIVLAPLVTLVTLNMISFAGGVARIIIKGSWNEMFGQIFLSFYILMVHYPIIEGMMLRKGKGRIPPSVTLLSLAISIAFLCFGSLILMT</sequence>
<dbReference type="GO" id="GO:0012505">
    <property type="term" value="C:endomembrane system"/>
    <property type="evidence" value="ECO:0007669"/>
    <property type="project" value="UniProtKB-SubCell"/>
</dbReference>
<proteinExistence type="predicted"/>
<dbReference type="Proteomes" id="UP000515121">
    <property type="component" value="Unplaced"/>
</dbReference>
<keyword evidence="7" id="KW-0961">Cell wall biogenesis/degradation</keyword>
<evidence type="ECO:0000313" key="9">
    <source>
        <dbReference type="Proteomes" id="UP000515121"/>
    </source>
</evidence>
<keyword evidence="2" id="KW-0328">Glycosyltransferase</keyword>
<name>A0A6P5X4N5_DURZI</name>